<dbReference type="GO" id="GO:0005249">
    <property type="term" value="F:voltage-gated potassium channel activity"/>
    <property type="evidence" value="ECO:0007669"/>
    <property type="project" value="TreeGrafter"/>
</dbReference>
<dbReference type="InterPro" id="IPR000595">
    <property type="entry name" value="cNMP-bd_dom"/>
</dbReference>
<dbReference type="GO" id="GO:0042391">
    <property type="term" value="P:regulation of membrane potential"/>
    <property type="evidence" value="ECO:0007669"/>
    <property type="project" value="TreeGrafter"/>
</dbReference>
<dbReference type="GeneID" id="7826305"/>
<evidence type="ECO:0000256" key="5">
    <source>
        <dbReference type="ARBA" id="ARBA00023065"/>
    </source>
</evidence>
<dbReference type="InterPro" id="IPR014710">
    <property type="entry name" value="RmlC-like_jellyroll"/>
</dbReference>
<evidence type="ECO:0000313" key="9">
    <source>
        <dbReference type="EMBL" id="EAS05264.2"/>
    </source>
</evidence>
<dbReference type="InterPro" id="IPR018490">
    <property type="entry name" value="cNMP-bd_dom_sf"/>
</dbReference>
<sequence length="1226" mass="145273">MQNQNQADFEYTNDVSKQLEYEDAKLNQCTLDFKTKQGQYDNQKIINSKRFYETNVDDNKQDGDSSYIINFINSKKQSEDYSDNEALKQNSNHGSITKKKHQLSQYDQNLILNQSYFSDQPKKESGQLEEHFRSTNQKDQGVIVERPSDRLTLQSVLSNQKCDVSDTLSRKKKQSGQRADKKHLTTNVNKANNKQNNVQEYTKSTFKKKIKQDDIDRFYQRIKAFFYNKTYSGKTKQLTEKVRLKIGDKSDYVDQDHRISMHVKIIDLIVAQVVWIADMLIQMNTAMYHDNEFTEDRRIIMKTFLKEYFFFEVLPIIFENLHSSNIYVSILFHLPLLLKMKGIMIMLDNLEFYILQMLDNHSIFQLFKLIMKMLLFGHILACLKYVVVQLELNYQEQKIWSQSEVLYSSQDQITNYLQCMYWAFTVMLNVQQPTPSTNLELVFTTFCMILSSIAFGYILSAIASILSKLNKNTEDFNKDLNILNQYMKRKKIEISLKRRANINLKKYYQQQLRTNIVEEKATLQKVNSRMLKELLVSSNQKILKYCPFLTNLFSESTLQQICMSVEEVYYTPQETIVDSELKQSEHYLYIIIDGKVKVCENYDRLAQPINQQNYFITQQRLLDKLMELQRIKKTNQVDNSFQGEIYQKGDYFGLLGLILDTQLIQKAQSLEYTTILRLSRKELDRIIMLNQKDREMFMELKDRILYNKDFNQLQVHCQFCNSRQHINQQCILLHFDRSNQILHSKNNFSQSQARGNLNQKRKQKYFHSLLDQRQIEDNLFELKSNYGMQSTNRIEFTQQEIMDESQENSQDQSNLEQNEELFGSLEELKILEKSFEENNELDQKQYESISLDNPNTVSSNMKKFQSRTSQREKLKQQIKDNLFSKQINYDDSLKISSFNELRLDEAQQTYTQQTNQLTTELQRQSAQSLYNLKQNDISISINQQIQNNQQLSNRVRVKSQLSAVDEDTFIIDQIEDDYISKKSIQQMPSYIQHRSYDVYFQDVIHLQQQQLQQQQQHEKTSSQNSLFNIQRIPTIDTGPNKRQINQSQNHTPSSKQKYFGSNKMIEKQSTLSSNLQKKKNSLKNSSSINCQSTSLQPTISVRDLRNGNSKKEQIHSQLSKMMTKISQKSGSIPYKVEQDLKKTTKTNIQNSEIDFQDFMESDKHHRHQNSKHLNQDKIIYWYFDKIQIFQYYFYNNNYPQQIKKYTDYQEKQDQKAKNFARQKSFV</sequence>
<proteinExistence type="predicted"/>
<protein>
    <submittedName>
        <fullName evidence="9">Cation channel family protein</fullName>
    </submittedName>
</protein>
<dbReference type="RefSeq" id="XP_001025509.2">
    <property type="nucleotide sequence ID" value="XM_001025509.2"/>
</dbReference>
<evidence type="ECO:0000313" key="10">
    <source>
        <dbReference type="Proteomes" id="UP000009168"/>
    </source>
</evidence>
<comment type="subcellular location">
    <subcellularLocation>
        <location evidence="1">Membrane</location>
        <topology evidence="1">Multi-pass membrane protein</topology>
    </subcellularLocation>
</comment>
<dbReference type="HOGENOM" id="CLU_273262_0_0_1"/>
<dbReference type="EMBL" id="GG662375">
    <property type="protein sequence ID" value="EAS05264.2"/>
    <property type="molecule type" value="Genomic_DNA"/>
</dbReference>
<evidence type="ECO:0000256" key="3">
    <source>
        <dbReference type="ARBA" id="ARBA00022692"/>
    </source>
</evidence>
<keyword evidence="3" id="KW-0812">Transmembrane</keyword>
<reference evidence="10" key="1">
    <citation type="journal article" date="2006" name="PLoS Biol.">
        <title>Macronuclear genome sequence of the ciliate Tetrahymena thermophila, a model eukaryote.</title>
        <authorList>
            <person name="Eisen J.A."/>
            <person name="Coyne R.S."/>
            <person name="Wu M."/>
            <person name="Wu D."/>
            <person name="Thiagarajan M."/>
            <person name="Wortman J.R."/>
            <person name="Badger J.H."/>
            <person name="Ren Q."/>
            <person name="Amedeo P."/>
            <person name="Jones K.M."/>
            <person name="Tallon L.J."/>
            <person name="Delcher A.L."/>
            <person name="Salzberg S.L."/>
            <person name="Silva J.C."/>
            <person name="Haas B.J."/>
            <person name="Majoros W.H."/>
            <person name="Farzad M."/>
            <person name="Carlton J.M."/>
            <person name="Smith R.K. Jr."/>
            <person name="Garg J."/>
            <person name="Pearlman R.E."/>
            <person name="Karrer K.M."/>
            <person name="Sun L."/>
            <person name="Manning G."/>
            <person name="Elde N.C."/>
            <person name="Turkewitz A.P."/>
            <person name="Asai D.J."/>
            <person name="Wilkes D.E."/>
            <person name="Wang Y."/>
            <person name="Cai H."/>
            <person name="Collins K."/>
            <person name="Stewart B.A."/>
            <person name="Lee S.R."/>
            <person name="Wilamowska K."/>
            <person name="Weinberg Z."/>
            <person name="Ruzzo W.L."/>
            <person name="Wloga D."/>
            <person name="Gaertig J."/>
            <person name="Frankel J."/>
            <person name="Tsao C.-C."/>
            <person name="Gorovsky M.A."/>
            <person name="Keeling P.J."/>
            <person name="Waller R.F."/>
            <person name="Patron N.J."/>
            <person name="Cherry J.M."/>
            <person name="Stover N.A."/>
            <person name="Krieger C.J."/>
            <person name="del Toro C."/>
            <person name="Ryder H.F."/>
            <person name="Williamson S.C."/>
            <person name="Barbeau R.A."/>
            <person name="Hamilton E.P."/>
            <person name="Orias E."/>
        </authorList>
    </citation>
    <scope>NUCLEOTIDE SEQUENCE [LARGE SCALE GENOMIC DNA]</scope>
    <source>
        <strain evidence="10">SB210</strain>
    </source>
</reference>
<dbReference type="SUPFAM" id="SSF81324">
    <property type="entry name" value="Voltage-gated potassium channels"/>
    <property type="match status" value="1"/>
</dbReference>
<keyword evidence="5" id="KW-0406">Ion transport</keyword>
<dbReference type="KEGG" id="tet:TTHERM_01048150"/>
<dbReference type="Proteomes" id="UP000009168">
    <property type="component" value="Unassembled WGS sequence"/>
</dbReference>
<dbReference type="Gene3D" id="1.10.287.70">
    <property type="match status" value="1"/>
</dbReference>
<evidence type="ECO:0000256" key="6">
    <source>
        <dbReference type="ARBA" id="ARBA00023136"/>
    </source>
</evidence>
<keyword evidence="2" id="KW-0813">Transport</keyword>
<dbReference type="InterPro" id="IPR050818">
    <property type="entry name" value="KCNH_animal-type"/>
</dbReference>
<keyword evidence="4" id="KW-1133">Transmembrane helix</keyword>
<dbReference type="InParanoid" id="Q24BX3"/>
<dbReference type="AlphaFoldDB" id="Q24BX3"/>
<keyword evidence="10" id="KW-1185">Reference proteome</keyword>
<gene>
    <name evidence="9" type="ORF">TTHERM_01048150</name>
</gene>
<organism evidence="9 10">
    <name type="scientific">Tetrahymena thermophila (strain SB210)</name>
    <dbReference type="NCBI Taxonomy" id="312017"/>
    <lineage>
        <taxon>Eukaryota</taxon>
        <taxon>Sar</taxon>
        <taxon>Alveolata</taxon>
        <taxon>Ciliophora</taxon>
        <taxon>Intramacronucleata</taxon>
        <taxon>Oligohymenophorea</taxon>
        <taxon>Hymenostomatida</taxon>
        <taxon>Tetrahymenina</taxon>
        <taxon>Tetrahymenidae</taxon>
        <taxon>Tetrahymena</taxon>
    </lineage>
</organism>
<evidence type="ECO:0000256" key="2">
    <source>
        <dbReference type="ARBA" id="ARBA00022448"/>
    </source>
</evidence>
<dbReference type="Pfam" id="PF00520">
    <property type="entry name" value="Ion_trans"/>
    <property type="match status" value="1"/>
</dbReference>
<dbReference type="PROSITE" id="PS50042">
    <property type="entry name" value="CNMP_BINDING_3"/>
    <property type="match status" value="1"/>
</dbReference>
<evidence type="ECO:0000256" key="4">
    <source>
        <dbReference type="ARBA" id="ARBA00022989"/>
    </source>
</evidence>
<name>Q24BX3_TETTS</name>
<dbReference type="PANTHER" id="PTHR10217:SF435">
    <property type="entry name" value="POTASSIUM VOLTAGE-GATED CHANNEL PROTEIN EAG"/>
    <property type="match status" value="1"/>
</dbReference>
<keyword evidence="6" id="KW-0472">Membrane</keyword>
<feature type="region of interest" description="Disordered" evidence="7">
    <location>
        <begin position="1012"/>
        <end position="1094"/>
    </location>
</feature>
<evidence type="ECO:0000256" key="7">
    <source>
        <dbReference type="SAM" id="MobiDB-lite"/>
    </source>
</evidence>
<dbReference type="CDD" id="cd00038">
    <property type="entry name" value="CAP_ED"/>
    <property type="match status" value="1"/>
</dbReference>
<evidence type="ECO:0000259" key="8">
    <source>
        <dbReference type="PROSITE" id="PS50042"/>
    </source>
</evidence>
<dbReference type="Gene3D" id="2.60.120.10">
    <property type="entry name" value="Jelly Rolls"/>
    <property type="match status" value="1"/>
</dbReference>
<feature type="compositionally biased region" description="Polar residues" evidence="7">
    <location>
        <begin position="1040"/>
        <end position="1056"/>
    </location>
</feature>
<dbReference type="GO" id="GO:0005886">
    <property type="term" value="C:plasma membrane"/>
    <property type="evidence" value="ECO:0007669"/>
    <property type="project" value="TreeGrafter"/>
</dbReference>
<dbReference type="InterPro" id="IPR005821">
    <property type="entry name" value="Ion_trans_dom"/>
</dbReference>
<feature type="domain" description="Cyclic nucleotide-binding" evidence="8">
    <location>
        <begin position="648"/>
        <end position="688"/>
    </location>
</feature>
<feature type="region of interest" description="Disordered" evidence="7">
    <location>
        <begin position="79"/>
        <end position="102"/>
    </location>
</feature>
<dbReference type="SUPFAM" id="SSF51206">
    <property type="entry name" value="cAMP-binding domain-like"/>
    <property type="match status" value="1"/>
</dbReference>
<accession>Q24BX3</accession>
<evidence type="ECO:0000256" key="1">
    <source>
        <dbReference type="ARBA" id="ARBA00004141"/>
    </source>
</evidence>
<dbReference type="PANTHER" id="PTHR10217">
    <property type="entry name" value="VOLTAGE AND LIGAND GATED POTASSIUM CHANNEL"/>
    <property type="match status" value="1"/>
</dbReference>